<gene>
    <name evidence="1" type="ORF">PTRG_04364</name>
</gene>
<organism evidence="1 2">
    <name type="scientific">Pyrenophora tritici-repentis (strain Pt-1C-BFP)</name>
    <name type="common">Wheat tan spot fungus</name>
    <name type="synonym">Drechslera tritici-repentis</name>
    <dbReference type="NCBI Taxonomy" id="426418"/>
    <lineage>
        <taxon>Eukaryota</taxon>
        <taxon>Fungi</taxon>
        <taxon>Dikarya</taxon>
        <taxon>Ascomycota</taxon>
        <taxon>Pezizomycotina</taxon>
        <taxon>Dothideomycetes</taxon>
        <taxon>Pleosporomycetidae</taxon>
        <taxon>Pleosporales</taxon>
        <taxon>Pleosporineae</taxon>
        <taxon>Pleosporaceae</taxon>
        <taxon>Pyrenophora</taxon>
    </lineage>
</organism>
<evidence type="ECO:0000313" key="1">
    <source>
        <dbReference type="EMBL" id="EDU47202.1"/>
    </source>
</evidence>
<dbReference type="InParanoid" id="B2W1M9"/>
<protein>
    <submittedName>
        <fullName evidence="1">Uncharacterized protein</fullName>
    </submittedName>
</protein>
<proteinExistence type="predicted"/>
<reference evidence="2" key="1">
    <citation type="journal article" date="2013" name="G3 (Bethesda)">
        <title>Comparative genomics of a plant-pathogenic fungus, Pyrenophora tritici-repentis, reveals transduplication and the impact of repeat elements on pathogenicity and population divergence.</title>
        <authorList>
            <person name="Manning V.A."/>
            <person name="Pandelova I."/>
            <person name="Dhillon B."/>
            <person name="Wilhelm L.J."/>
            <person name="Goodwin S.B."/>
            <person name="Berlin A.M."/>
            <person name="Figueroa M."/>
            <person name="Freitag M."/>
            <person name="Hane J.K."/>
            <person name="Henrissat B."/>
            <person name="Holman W.H."/>
            <person name="Kodira C.D."/>
            <person name="Martin J."/>
            <person name="Oliver R.P."/>
            <person name="Robbertse B."/>
            <person name="Schackwitz W."/>
            <person name="Schwartz D.C."/>
            <person name="Spatafora J.W."/>
            <person name="Turgeon B.G."/>
            <person name="Yandava C."/>
            <person name="Young S."/>
            <person name="Zhou S."/>
            <person name="Zeng Q."/>
            <person name="Grigoriev I.V."/>
            <person name="Ma L.-J."/>
            <person name="Ciuffetti L.M."/>
        </authorList>
    </citation>
    <scope>NUCLEOTIDE SEQUENCE [LARGE SCALE GENOMIC DNA]</scope>
    <source>
        <strain evidence="2">Pt-1C-BFP</strain>
    </source>
</reference>
<sequence length="87" mass="9839">MRFLSRYWCSPRIIQLCHVGTGFHPVDAIHHCRDNFGAKMAQTVFSRSHVLNDSSTFANFLNELLGPSASYYKPIIGDPFGSLIHRS</sequence>
<dbReference type="AlphaFoldDB" id="B2W1M9"/>
<evidence type="ECO:0000313" key="2">
    <source>
        <dbReference type="Proteomes" id="UP000001471"/>
    </source>
</evidence>
<dbReference type="HOGENOM" id="CLU_2484447_0_0_1"/>
<dbReference type="EMBL" id="DS231617">
    <property type="protein sequence ID" value="EDU47202.1"/>
    <property type="molecule type" value="Genomic_DNA"/>
</dbReference>
<accession>B2W1M9</accession>
<name>B2W1M9_PYRTR</name>
<dbReference type="Proteomes" id="UP000001471">
    <property type="component" value="Unassembled WGS sequence"/>
</dbReference>